<dbReference type="InterPro" id="IPR036291">
    <property type="entry name" value="NAD(P)-bd_dom_sf"/>
</dbReference>
<dbReference type="Gene3D" id="3.40.50.720">
    <property type="entry name" value="NAD(P)-binding Rossmann-like Domain"/>
    <property type="match status" value="1"/>
</dbReference>
<evidence type="ECO:0000256" key="1">
    <source>
        <dbReference type="ARBA" id="ARBA00005125"/>
    </source>
</evidence>
<dbReference type="EMBL" id="JARBFT010000011">
    <property type="protein sequence ID" value="MDE1515549.1"/>
    <property type="molecule type" value="Genomic_DNA"/>
</dbReference>
<dbReference type="SUPFAM" id="SSF51735">
    <property type="entry name" value="NAD(P)-binding Rossmann-fold domains"/>
    <property type="match status" value="1"/>
</dbReference>
<gene>
    <name evidence="4" type="ORF">PUN32_11060</name>
</gene>
<protein>
    <submittedName>
        <fullName evidence="4">NAD-dependent epimerase/dehydratase family protein</fullName>
    </submittedName>
</protein>
<accession>A0ABT5V4F2</accession>
<dbReference type="PANTHER" id="PTHR43000">
    <property type="entry name" value="DTDP-D-GLUCOSE 4,6-DEHYDRATASE-RELATED"/>
    <property type="match status" value="1"/>
</dbReference>
<dbReference type="RefSeq" id="WP_274723269.1">
    <property type="nucleotide sequence ID" value="NZ_JARBFT010000011.1"/>
</dbReference>
<name>A0ABT5V4F2_9VIBR</name>
<organism evidence="4 5">
    <name type="scientific">Vibrio chanodichtyis</name>
    <dbReference type="NCBI Taxonomy" id="3027932"/>
    <lineage>
        <taxon>Bacteria</taxon>
        <taxon>Pseudomonadati</taxon>
        <taxon>Pseudomonadota</taxon>
        <taxon>Gammaproteobacteria</taxon>
        <taxon>Vibrionales</taxon>
        <taxon>Vibrionaceae</taxon>
        <taxon>Vibrio</taxon>
    </lineage>
</organism>
<dbReference type="InterPro" id="IPR001509">
    <property type="entry name" value="Epimerase_deHydtase"/>
</dbReference>
<proteinExistence type="inferred from homology"/>
<evidence type="ECO:0000259" key="3">
    <source>
        <dbReference type="Pfam" id="PF01370"/>
    </source>
</evidence>
<feature type="domain" description="NAD-dependent epimerase/dehydratase" evidence="3">
    <location>
        <begin position="5"/>
        <end position="236"/>
    </location>
</feature>
<comment type="similarity">
    <text evidence="2">Belongs to the NAD(P)-dependent epimerase/dehydratase family.</text>
</comment>
<evidence type="ECO:0000313" key="4">
    <source>
        <dbReference type="EMBL" id="MDE1515549.1"/>
    </source>
</evidence>
<dbReference type="Proteomes" id="UP001216189">
    <property type="component" value="Unassembled WGS sequence"/>
</dbReference>
<dbReference type="Pfam" id="PF01370">
    <property type="entry name" value="Epimerase"/>
    <property type="match status" value="1"/>
</dbReference>
<evidence type="ECO:0000256" key="2">
    <source>
        <dbReference type="ARBA" id="ARBA00007637"/>
    </source>
</evidence>
<sequence length="308" mass="34948">MKERVLITGAGGFIGKSLVRFLSELNYEVICLDICPCPKSLEFFKKTWYQKSFIDSDIGCILKSVSPSVVIHLATTLFPNESLKSPLKDCYENLFKSLIFFEECYKNGARKIIYTSSAGTVYGESSDVLYENNPTYPNISYGVTKLCVEHYLRIISDKYNKSSISLRISNPFGEEQSIMGNQGVIPIFLNKIFNKQPIEIWGDINATRDYIYIEQLVNAFIAAIDYQGTFREFNIGSGTSYSLKDIINIIEIVLDKKAKLIMSNREFNKPKNVSLSIDRAVSELSIKRGVNIEHHIASLAKYHGFIKF</sequence>
<keyword evidence="5" id="KW-1185">Reference proteome</keyword>
<comment type="caution">
    <text evidence="4">The sequence shown here is derived from an EMBL/GenBank/DDBJ whole genome shotgun (WGS) entry which is preliminary data.</text>
</comment>
<reference evidence="4 5" key="1">
    <citation type="submission" date="2023-02" db="EMBL/GenBank/DDBJ databases">
        <title>Vibrio intestini sp. nov., a close relative of Vibrio cholerae isolated from the intestine of Healthy Culter dabryi.</title>
        <authorList>
            <person name="Wu N."/>
        </authorList>
    </citation>
    <scope>NUCLEOTIDE SEQUENCE [LARGE SCALE GENOMIC DNA]</scope>
    <source>
        <strain evidence="4 5">DSL-7</strain>
    </source>
</reference>
<comment type="pathway">
    <text evidence="1">Bacterial outer membrane biogenesis; LPS O-antigen biosynthesis.</text>
</comment>
<evidence type="ECO:0000313" key="5">
    <source>
        <dbReference type="Proteomes" id="UP001216189"/>
    </source>
</evidence>